<proteinExistence type="predicted"/>
<dbReference type="Gene3D" id="2.130.10.130">
    <property type="entry name" value="Integrin alpha, N-terminal"/>
    <property type="match status" value="1"/>
</dbReference>
<gene>
    <name evidence="1" type="ORF">RF11_03060</name>
</gene>
<dbReference type="AlphaFoldDB" id="A0A0C2ITU4"/>
<evidence type="ECO:0000313" key="1">
    <source>
        <dbReference type="EMBL" id="KII68854.1"/>
    </source>
</evidence>
<accession>A0A0C2ITU4</accession>
<reference evidence="1 2" key="1">
    <citation type="journal article" date="2014" name="Genome Biol. Evol.">
        <title>The genome of the myxosporean Thelohanellus kitauei shows adaptations to nutrient acquisition within its fish host.</title>
        <authorList>
            <person name="Yang Y."/>
            <person name="Xiong J."/>
            <person name="Zhou Z."/>
            <person name="Huo F."/>
            <person name="Miao W."/>
            <person name="Ran C."/>
            <person name="Liu Y."/>
            <person name="Zhang J."/>
            <person name="Feng J."/>
            <person name="Wang M."/>
            <person name="Wang M."/>
            <person name="Wang L."/>
            <person name="Yao B."/>
        </authorList>
    </citation>
    <scope>NUCLEOTIDE SEQUENCE [LARGE SCALE GENOMIC DNA]</scope>
    <source>
        <strain evidence="1">Wuqing</strain>
    </source>
</reference>
<comment type="caution">
    <text evidence="1">The sequence shown here is derived from an EMBL/GenBank/DDBJ whole genome shotgun (WGS) entry which is preliminary data.</text>
</comment>
<sequence length="255" mass="28956">MCSIHFANAYNPPLFSLQRSFTFTHTTNGVKTNIDQTSSEDSITEDRKTSLFGYTMVTRSNIKNQQIVIISAPGRKPAGKTYGGDLFKCTIKASQISCQTLLNDSARTKIGIETEHVPFLFGATMIRSSLNYVLVCQTHRGQDLGRFKNCQCFADTRDEYVSEDLCMNIRYHIDAPIPFLNMFQIKVVRSRKWVIWGSRHFPGEVDIPPKNGEEATKLAVHSGIASWNKDMSSRKFSCSFISIDYFLMWQKIHGI</sequence>
<protein>
    <submittedName>
        <fullName evidence="1">Uncharacterized protein</fullName>
    </submittedName>
</protein>
<keyword evidence="2" id="KW-1185">Reference proteome</keyword>
<name>A0A0C2ITU4_THEKT</name>
<organism evidence="1 2">
    <name type="scientific">Thelohanellus kitauei</name>
    <name type="common">Myxosporean</name>
    <dbReference type="NCBI Taxonomy" id="669202"/>
    <lineage>
        <taxon>Eukaryota</taxon>
        <taxon>Metazoa</taxon>
        <taxon>Cnidaria</taxon>
        <taxon>Myxozoa</taxon>
        <taxon>Myxosporea</taxon>
        <taxon>Bivalvulida</taxon>
        <taxon>Platysporina</taxon>
        <taxon>Myxobolidae</taxon>
        <taxon>Thelohanellus</taxon>
    </lineage>
</organism>
<dbReference type="EMBL" id="JWZT01002700">
    <property type="protein sequence ID" value="KII68854.1"/>
    <property type="molecule type" value="Genomic_DNA"/>
</dbReference>
<evidence type="ECO:0000313" key="2">
    <source>
        <dbReference type="Proteomes" id="UP000031668"/>
    </source>
</evidence>
<dbReference type="InterPro" id="IPR028994">
    <property type="entry name" value="Integrin_alpha_N"/>
</dbReference>
<dbReference type="Proteomes" id="UP000031668">
    <property type="component" value="Unassembled WGS sequence"/>
</dbReference>